<dbReference type="Proteomes" id="UP000267536">
    <property type="component" value="Unassembled WGS sequence"/>
</dbReference>
<evidence type="ECO:0000259" key="2">
    <source>
        <dbReference type="Pfam" id="PF01510"/>
    </source>
</evidence>
<reference evidence="3 4" key="1">
    <citation type="submission" date="2018-11" db="EMBL/GenBank/DDBJ databases">
        <title>Draft genome sequence of Gordonia sp. RS15-1S isolated from rice stems.</title>
        <authorList>
            <person name="Muangham S."/>
        </authorList>
    </citation>
    <scope>NUCLEOTIDE SEQUENCE [LARGE SCALE GENOMIC DNA]</scope>
    <source>
        <strain evidence="3 4">RS15-1S</strain>
    </source>
</reference>
<dbReference type="GO" id="GO:0009253">
    <property type="term" value="P:peptidoglycan catabolic process"/>
    <property type="evidence" value="ECO:0007669"/>
    <property type="project" value="InterPro"/>
</dbReference>
<feature type="compositionally biased region" description="Basic and acidic residues" evidence="1">
    <location>
        <begin position="1"/>
        <end position="20"/>
    </location>
</feature>
<dbReference type="InterPro" id="IPR036505">
    <property type="entry name" value="Amidase/PGRP_sf"/>
</dbReference>
<sequence length="312" mass="34725">MHVADRWQRLHLPESADRPESHRRHGIHLGVHVGHRIGRQGCARPDRWPLATTRRPYSCRSCRGADETMTFYQRTGAHLWDKPLVNPEFIAFHSTESDTAMAAINWMESQENGSYHDLVDINGDEYRMVPDNMQAWAAMRTGNARGLHICVAGRAAWPRSRWVGYGDQMRTAAMRIAYWSQMHNIPLVRIGPADLRARRRGICTHADISKAFGESDHTDPGVNYVLPEVIGMALNQGGLGMSDVDAINKFTADFNGPIGSDVKDVRQQLTGGRDKGQYPGWPQLGNRTLVDALAALCAEAGVEGCYDPAAKK</sequence>
<protein>
    <submittedName>
        <fullName evidence="3">N-acetylmuramoyl-L-alanine amidase</fullName>
    </submittedName>
</protein>
<organism evidence="3 4">
    <name type="scientific">Gordonia oryzae</name>
    <dbReference type="NCBI Taxonomy" id="2487349"/>
    <lineage>
        <taxon>Bacteria</taxon>
        <taxon>Bacillati</taxon>
        <taxon>Actinomycetota</taxon>
        <taxon>Actinomycetes</taxon>
        <taxon>Mycobacteriales</taxon>
        <taxon>Gordoniaceae</taxon>
        <taxon>Gordonia</taxon>
    </lineage>
</organism>
<evidence type="ECO:0000256" key="1">
    <source>
        <dbReference type="SAM" id="MobiDB-lite"/>
    </source>
</evidence>
<dbReference type="CDD" id="cd06583">
    <property type="entry name" value="PGRP"/>
    <property type="match status" value="1"/>
</dbReference>
<accession>A0A3N4G793</accession>
<proteinExistence type="predicted"/>
<feature type="region of interest" description="Disordered" evidence="1">
    <location>
        <begin position="1"/>
        <end position="25"/>
    </location>
</feature>
<evidence type="ECO:0000313" key="4">
    <source>
        <dbReference type="Proteomes" id="UP000267536"/>
    </source>
</evidence>
<dbReference type="SUPFAM" id="SSF55846">
    <property type="entry name" value="N-acetylmuramoyl-L-alanine amidase-like"/>
    <property type="match status" value="1"/>
</dbReference>
<comment type="caution">
    <text evidence="3">The sequence shown here is derived from an EMBL/GenBank/DDBJ whole genome shotgun (WGS) entry which is preliminary data.</text>
</comment>
<dbReference type="AlphaFoldDB" id="A0A3N4G793"/>
<keyword evidence="4" id="KW-1185">Reference proteome</keyword>
<dbReference type="Pfam" id="PF01510">
    <property type="entry name" value="Amidase_2"/>
    <property type="match status" value="1"/>
</dbReference>
<dbReference type="GO" id="GO:0008745">
    <property type="term" value="F:N-acetylmuramoyl-L-alanine amidase activity"/>
    <property type="evidence" value="ECO:0007669"/>
    <property type="project" value="InterPro"/>
</dbReference>
<dbReference type="EMBL" id="RKMH01000011">
    <property type="protein sequence ID" value="RPA58619.1"/>
    <property type="molecule type" value="Genomic_DNA"/>
</dbReference>
<name>A0A3N4G793_9ACTN</name>
<feature type="domain" description="N-acetylmuramoyl-L-alanine amidase" evidence="2">
    <location>
        <begin position="86"/>
        <end position="221"/>
    </location>
</feature>
<dbReference type="OrthoDB" id="4377647at2"/>
<dbReference type="InterPro" id="IPR002502">
    <property type="entry name" value="Amidase_domain"/>
</dbReference>
<dbReference type="Gene3D" id="3.40.80.10">
    <property type="entry name" value="Peptidoglycan recognition protein-like"/>
    <property type="match status" value="1"/>
</dbReference>
<gene>
    <name evidence="3" type="ORF">EF294_15800</name>
</gene>
<evidence type="ECO:0000313" key="3">
    <source>
        <dbReference type="EMBL" id="RPA58619.1"/>
    </source>
</evidence>